<protein>
    <submittedName>
        <fullName evidence="2">Uncharacterized protein</fullName>
    </submittedName>
</protein>
<keyword evidence="1" id="KW-0472">Membrane</keyword>
<keyword evidence="3" id="KW-1185">Reference proteome</keyword>
<evidence type="ECO:0000313" key="3">
    <source>
        <dbReference type="Proteomes" id="UP000245202"/>
    </source>
</evidence>
<proteinExistence type="predicted"/>
<gene>
    <name evidence="2" type="ORF">PAT3040_00498</name>
</gene>
<comment type="caution">
    <text evidence="2">The sequence shown here is derived from an EMBL/GenBank/DDBJ whole genome shotgun (WGS) entry which is preliminary data.</text>
</comment>
<dbReference type="EMBL" id="BDQX01000036">
    <property type="protein sequence ID" value="GBG06007.1"/>
    <property type="molecule type" value="Genomic_DNA"/>
</dbReference>
<feature type="transmembrane region" description="Helical" evidence="1">
    <location>
        <begin position="28"/>
        <end position="46"/>
    </location>
</feature>
<accession>A0A2R5EHM5</accession>
<reference evidence="2 3" key="1">
    <citation type="submission" date="2017-08" db="EMBL/GenBank/DDBJ databases">
        <title>Substantial Increase in Enzyme Production by Combined Drug-Resistance Mutations in Paenibacillus agaridevorans.</title>
        <authorList>
            <person name="Tanaka Y."/>
            <person name="Funane K."/>
            <person name="Hosaka T."/>
            <person name="Shiwa Y."/>
            <person name="Fujita N."/>
            <person name="Miyazaki T."/>
            <person name="Yoshikawa H."/>
            <person name="Murakami K."/>
            <person name="Kasahara K."/>
            <person name="Inaoka T."/>
            <person name="Hiraga Y."/>
            <person name="Ochi K."/>
        </authorList>
    </citation>
    <scope>NUCLEOTIDE SEQUENCE [LARGE SCALE GENOMIC DNA]</scope>
    <source>
        <strain evidence="2 3">T-3040</strain>
    </source>
</reference>
<keyword evidence="1" id="KW-1133">Transmembrane helix</keyword>
<name>A0A2R5EHM5_9BACL</name>
<keyword evidence="1" id="KW-0812">Transmembrane</keyword>
<sequence length="67" mass="7753">MEEGCLERQLGFVEDGWSTAVFRKAFEASLGVTILLILLYPVLLAMETRRKKTTKHVIRHVRSEKIH</sequence>
<dbReference type="AlphaFoldDB" id="A0A2R5EHM5"/>
<dbReference type="Proteomes" id="UP000245202">
    <property type="component" value="Unassembled WGS sequence"/>
</dbReference>
<evidence type="ECO:0000256" key="1">
    <source>
        <dbReference type="SAM" id="Phobius"/>
    </source>
</evidence>
<evidence type="ECO:0000313" key="2">
    <source>
        <dbReference type="EMBL" id="GBG06007.1"/>
    </source>
</evidence>
<organism evidence="2 3">
    <name type="scientific">Paenibacillus agaridevorans</name>
    <dbReference type="NCBI Taxonomy" id="171404"/>
    <lineage>
        <taxon>Bacteria</taxon>
        <taxon>Bacillati</taxon>
        <taxon>Bacillota</taxon>
        <taxon>Bacilli</taxon>
        <taxon>Bacillales</taxon>
        <taxon>Paenibacillaceae</taxon>
        <taxon>Paenibacillus</taxon>
    </lineage>
</organism>